<evidence type="ECO:0000259" key="3">
    <source>
        <dbReference type="Pfam" id="PF00501"/>
    </source>
</evidence>
<dbReference type="GO" id="GO:0005783">
    <property type="term" value="C:endoplasmic reticulum"/>
    <property type="evidence" value="ECO:0007669"/>
    <property type="project" value="TreeGrafter"/>
</dbReference>
<dbReference type="InterPro" id="IPR042099">
    <property type="entry name" value="ANL_N_sf"/>
</dbReference>
<dbReference type="PROSITE" id="PS00455">
    <property type="entry name" value="AMP_BINDING"/>
    <property type="match status" value="1"/>
</dbReference>
<sequence length="709" mass="77301">MAPIIQDPQAYVQSLRVPPPSGAPHSVAIPGSEREGRSAVYRHWRFADGPLLQTVDPAALTAHDMFENSAKNRPNARCLGSRPWDPITKTFGKYEWMTYKETADRRRNFGIGVVELHKKAGVTGSKYGVGLWCQNRPEWQITDLGCMSQSLFTVSIYDTLGPETTEYIINHATLACVVTSLPHVPTLLKLAAASRLPTLKLIICLDALEAGEVPGNSKKEILNTLAADAGISIYGIGEVEAIGAAAPSISMNPPSPEDIITINYTSGTTGNPKGVILTHANAVAAASTARVTSDTTPNDVLCSYLPLAHIYQRVAEHGCLFVGSAIGYFHGDILGLVDDLKLLRPTGFNSVPRLYNRFGSVLKAATVDAPGLKGAIGRHVINGKLAAMKLPPGQASNKHAIYDRIYTPKITSAFGLQRARGMVTGSAPIDPSLHQFLRAAFGNDFIQGYGLTETYAVSLAQFRNDYSSGNCGGLAVTMEACLQSVPSMEYNVTDSPNPRGELLLRGNTRFREYFRNPEETSKAIDQDGWFRTGDIAEVDSLGRFKIIDRVKNVLKLAQGEYVSPERIENVYLANCNLLATAYVHGDSTQASLVAVFGVDPVNFAPFASNILKKKIDSADVEAIKAAGKDDRVRKAVIKELDKVGKKAKFNSWERVRACHLEVEPFSIANELLTPTLKLKRPQTAKKYRDHLDRMYEESLAEEKAVKAKL</sequence>
<dbReference type="InterPro" id="IPR000873">
    <property type="entry name" value="AMP-dep_synth/lig_dom"/>
</dbReference>
<accession>A0A3D8RB84</accession>
<dbReference type="Pfam" id="PF00501">
    <property type="entry name" value="AMP-binding"/>
    <property type="match status" value="1"/>
</dbReference>
<dbReference type="PANTHER" id="PTHR43272">
    <property type="entry name" value="LONG-CHAIN-FATTY-ACID--COA LIGASE"/>
    <property type="match status" value="1"/>
</dbReference>
<dbReference type="AlphaFoldDB" id="A0A3D8RB84"/>
<dbReference type="GO" id="GO:0004467">
    <property type="term" value="F:long-chain fatty acid-CoA ligase activity"/>
    <property type="evidence" value="ECO:0007669"/>
    <property type="project" value="TreeGrafter"/>
</dbReference>
<keyword evidence="1" id="KW-0547">Nucleotide-binding</keyword>
<dbReference type="InterPro" id="IPR020845">
    <property type="entry name" value="AMP-binding_CS"/>
</dbReference>
<dbReference type="GO" id="GO:0005524">
    <property type="term" value="F:ATP binding"/>
    <property type="evidence" value="ECO:0007669"/>
    <property type="project" value="UniProtKB-KW"/>
</dbReference>
<reference evidence="4 5" key="1">
    <citation type="journal article" date="2018" name="IMA Fungus">
        <title>IMA Genome-F 9: Draft genome sequence of Annulohypoxylon stygium, Aspergillus mulundensis, Berkeleyomyces basicola (syn. Thielaviopsis basicola), Ceratocystis smalleyi, two Cercospora beticola strains, Coleophoma cylindrospora, Fusarium fracticaudum, Phialophora cf. hyalina, and Morchella septimelata.</title>
        <authorList>
            <person name="Wingfield B.D."/>
            <person name="Bills G.F."/>
            <person name="Dong Y."/>
            <person name="Huang W."/>
            <person name="Nel W.J."/>
            <person name="Swalarsk-Parry B.S."/>
            <person name="Vaghefi N."/>
            <person name="Wilken P.M."/>
            <person name="An Z."/>
            <person name="de Beer Z.W."/>
            <person name="De Vos L."/>
            <person name="Chen L."/>
            <person name="Duong T.A."/>
            <person name="Gao Y."/>
            <person name="Hammerbacher A."/>
            <person name="Kikkert J.R."/>
            <person name="Li Y."/>
            <person name="Li H."/>
            <person name="Li K."/>
            <person name="Li Q."/>
            <person name="Liu X."/>
            <person name="Ma X."/>
            <person name="Naidoo K."/>
            <person name="Pethybridge S.J."/>
            <person name="Sun J."/>
            <person name="Steenkamp E.T."/>
            <person name="van der Nest M.A."/>
            <person name="van Wyk S."/>
            <person name="Wingfield M.J."/>
            <person name="Xiong C."/>
            <person name="Yue Q."/>
            <person name="Zhang X."/>
        </authorList>
    </citation>
    <scope>NUCLEOTIDE SEQUENCE [LARGE SCALE GENOMIC DNA]</scope>
    <source>
        <strain evidence="4 5">BP6252</strain>
    </source>
</reference>
<dbReference type="PANTHER" id="PTHR43272:SF33">
    <property type="entry name" value="AMP-BINDING DOMAIN-CONTAINING PROTEIN-RELATED"/>
    <property type="match status" value="1"/>
</dbReference>
<feature type="domain" description="AMP-dependent synthetase/ligase" evidence="3">
    <location>
        <begin position="66"/>
        <end position="514"/>
    </location>
</feature>
<dbReference type="SUPFAM" id="SSF56801">
    <property type="entry name" value="Acetyl-CoA synthetase-like"/>
    <property type="match status" value="1"/>
</dbReference>
<organism evidence="4 5">
    <name type="scientific">Coleophoma cylindrospora</name>
    <dbReference type="NCBI Taxonomy" id="1849047"/>
    <lineage>
        <taxon>Eukaryota</taxon>
        <taxon>Fungi</taxon>
        <taxon>Dikarya</taxon>
        <taxon>Ascomycota</taxon>
        <taxon>Pezizomycotina</taxon>
        <taxon>Leotiomycetes</taxon>
        <taxon>Helotiales</taxon>
        <taxon>Dermateaceae</taxon>
        <taxon>Coleophoma</taxon>
    </lineage>
</organism>
<dbReference type="Gene3D" id="3.40.50.12780">
    <property type="entry name" value="N-terminal domain of ligase-like"/>
    <property type="match status" value="1"/>
</dbReference>
<keyword evidence="5" id="KW-1185">Reference proteome</keyword>
<dbReference type="EMBL" id="PDLM01000008">
    <property type="protein sequence ID" value="RDW71313.1"/>
    <property type="molecule type" value="Genomic_DNA"/>
</dbReference>
<dbReference type="STRING" id="1849047.A0A3D8RB84"/>
<evidence type="ECO:0000256" key="1">
    <source>
        <dbReference type="ARBA" id="ARBA00022741"/>
    </source>
</evidence>
<evidence type="ECO:0000313" key="4">
    <source>
        <dbReference type="EMBL" id="RDW71313.1"/>
    </source>
</evidence>
<protein>
    <recommendedName>
        <fullName evidence="3">AMP-dependent synthetase/ligase domain-containing protein</fullName>
    </recommendedName>
</protein>
<gene>
    <name evidence="4" type="ORF">BP6252_07876</name>
</gene>
<keyword evidence="2" id="KW-0067">ATP-binding</keyword>
<dbReference type="Proteomes" id="UP000256645">
    <property type="component" value="Unassembled WGS sequence"/>
</dbReference>
<dbReference type="OrthoDB" id="1700726at2759"/>
<comment type="caution">
    <text evidence="4">The sequence shown here is derived from an EMBL/GenBank/DDBJ whole genome shotgun (WGS) entry which is preliminary data.</text>
</comment>
<evidence type="ECO:0000313" key="5">
    <source>
        <dbReference type="Proteomes" id="UP000256645"/>
    </source>
</evidence>
<name>A0A3D8RB84_9HELO</name>
<proteinExistence type="predicted"/>
<evidence type="ECO:0000256" key="2">
    <source>
        <dbReference type="ARBA" id="ARBA00022840"/>
    </source>
</evidence>
<dbReference type="GO" id="GO:0016020">
    <property type="term" value="C:membrane"/>
    <property type="evidence" value="ECO:0007669"/>
    <property type="project" value="TreeGrafter"/>
</dbReference>